<dbReference type="OrthoDB" id="6387091at2"/>
<name>K6YK26_9ALTE</name>
<evidence type="ECO:0000313" key="2">
    <source>
        <dbReference type="Proteomes" id="UP000006334"/>
    </source>
</evidence>
<accession>K6YK26</accession>
<comment type="caution">
    <text evidence="1">The sequence shown here is derived from an EMBL/GenBank/DDBJ whole genome shotgun (WGS) entry which is preliminary data.</text>
</comment>
<dbReference type="eggNOG" id="ENOG5033TX1">
    <property type="taxonomic scope" value="Bacteria"/>
</dbReference>
<dbReference type="Proteomes" id="UP000006334">
    <property type="component" value="Unassembled WGS sequence"/>
</dbReference>
<evidence type="ECO:0000313" key="1">
    <source>
        <dbReference type="EMBL" id="GAC16963.1"/>
    </source>
</evidence>
<organism evidence="1 2">
    <name type="scientific">Aliiglaciecola lipolytica E3</name>
    <dbReference type="NCBI Taxonomy" id="1127673"/>
    <lineage>
        <taxon>Bacteria</taxon>
        <taxon>Pseudomonadati</taxon>
        <taxon>Pseudomonadota</taxon>
        <taxon>Gammaproteobacteria</taxon>
        <taxon>Alteromonadales</taxon>
        <taxon>Alteromonadaceae</taxon>
        <taxon>Aliiglaciecola</taxon>
    </lineage>
</organism>
<reference evidence="1 2" key="1">
    <citation type="journal article" date="2017" name="Antonie Van Leeuwenhoek">
        <title>Rhizobium rhizosphaerae sp. nov., a novel species isolated from rice rhizosphere.</title>
        <authorList>
            <person name="Zhao J.J."/>
            <person name="Zhang J."/>
            <person name="Zhang R.J."/>
            <person name="Zhang C.W."/>
            <person name="Yin H.Q."/>
            <person name="Zhang X.X."/>
        </authorList>
    </citation>
    <scope>NUCLEOTIDE SEQUENCE [LARGE SCALE GENOMIC DNA]</scope>
    <source>
        <strain evidence="1 2">E3</strain>
    </source>
</reference>
<proteinExistence type="predicted"/>
<dbReference type="EMBL" id="BAEN01000076">
    <property type="protein sequence ID" value="GAC16963.1"/>
    <property type="molecule type" value="Genomic_DNA"/>
</dbReference>
<protein>
    <submittedName>
        <fullName evidence="1">Uncharacterized protein</fullName>
    </submittedName>
</protein>
<keyword evidence="2" id="KW-1185">Reference proteome</keyword>
<sequence>MSDIELPDSISNLAGKLQIVEIVWQGVPFQIPKFAVYSILDNPVFDRFMYRNGRRIALLKLGRYEIPVIDPFRGNIDKPPEHVVIITHSKEDRFGLYGYPADHVADDLIVASNHRSVKCIVKDFV</sequence>
<dbReference type="AlphaFoldDB" id="K6YK26"/>
<dbReference type="RefSeq" id="WP_008846765.1">
    <property type="nucleotide sequence ID" value="NZ_BAEN01000076.1"/>
</dbReference>
<dbReference type="STRING" id="1127673.GLIP_4352"/>
<gene>
    <name evidence="1" type="ORF">GLIP_4352</name>
</gene>